<dbReference type="GO" id="GO:0046872">
    <property type="term" value="F:metal ion binding"/>
    <property type="evidence" value="ECO:0007669"/>
    <property type="project" value="UniProtKB-KW"/>
</dbReference>
<dbReference type="GO" id="GO:0005829">
    <property type="term" value="C:cytosol"/>
    <property type="evidence" value="ECO:0007669"/>
    <property type="project" value="TreeGrafter"/>
</dbReference>
<dbReference type="PROSITE" id="PS51332">
    <property type="entry name" value="B12_BINDING"/>
    <property type="match status" value="1"/>
</dbReference>
<dbReference type="SUPFAM" id="SSF47644">
    <property type="entry name" value="Methionine synthase domain"/>
    <property type="match status" value="1"/>
</dbReference>
<dbReference type="InterPro" id="IPR003759">
    <property type="entry name" value="Cbl-bd_cap"/>
</dbReference>
<dbReference type="AlphaFoldDB" id="A0A401FZ64"/>
<keyword evidence="6" id="KW-0489">Methyltransferase</keyword>
<dbReference type="OrthoDB" id="9803687at2"/>
<reference evidence="7" key="1">
    <citation type="submission" date="2017-11" db="EMBL/GenBank/DDBJ databases">
        <authorList>
            <person name="Watanabe M."/>
            <person name="Kojima H."/>
        </authorList>
    </citation>
    <scope>NUCLEOTIDE SEQUENCE [LARGE SCALE GENOMIC DNA]</scope>
    <source>
        <strain evidence="7">Tokyo 01</strain>
    </source>
</reference>
<name>A0A401FZ64_9BACT</name>
<accession>A0A401FZ64</accession>
<gene>
    <name evidence="6" type="ORF">DENIS_3224</name>
</gene>
<dbReference type="PANTHER" id="PTHR45833">
    <property type="entry name" value="METHIONINE SYNTHASE"/>
    <property type="match status" value="1"/>
</dbReference>
<evidence type="ECO:0000259" key="5">
    <source>
        <dbReference type="PROSITE" id="PS51337"/>
    </source>
</evidence>
<evidence type="ECO:0000256" key="1">
    <source>
        <dbReference type="ARBA" id="ARBA00010854"/>
    </source>
</evidence>
<keyword evidence="7" id="KW-1185">Reference proteome</keyword>
<dbReference type="Pfam" id="PF02310">
    <property type="entry name" value="B12-binding"/>
    <property type="match status" value="1"/>
</dbReference>
<dbReference type="Proteomes" id="UP000288096">
    <property type="component" value="Unassembled WGS sequence"/>
</dbReference>
<dbReference type="GO" id="GO:0031419">
    <property type="term" value="F:cobalamin binding"/>
    <property type="evidence" value="ECO:0007669"/>
    <property type="project" value="InterPro"/>
</dbReference>
<dbReference type="InterPro" id="IPR050554">
    <property type="entry name" value="Met_Synthase/Corrinoid"/>
</dbReference>
<comment type="similarity">
    <text evidence="1">Belongs to the methylamine corrinoid protein family.</text>
</comment>
<feature type="domain" description="B12-binding" evidence="4">
    <location>
        <begin position="87"/>
        <end position="208"/>
    </location>
</feature>
<dbReference type="FunFam" id="3.40.50.280:FF:000003">
    <property type="entry name" value="Dimethylamine methyltransferase corrinoid protein"/>
    <property type="match status" value="1"/>
</dbReference>
<keyword evidence="2" id="KW-0479">Metal-binding</keyword>
<dbReference type="PANTHER" id="PTHR45833:SF1">
    <property type="entry name" value="METHIONINE SYNTHASE"/>
    <property type="match status" value="1"/>
</dbReference>
<dbReference type="GO" id="GO:0032259">
    <property type="term" value="P:methylation"/>
    <property type="evidence" value="ECO:0007669"/>
    <property type="project" value="UniProtKB-KW"/>
</dbReference>
<reference evidence="7" key="2">
    <citation type="submission" date="2019-01" db="EMBL/GenBank/DDBJ databases">
        <title>Genome sequence of Desulfonema ishimotonii strain Tokyo 01.</title>
        <authorList>
            <person name="Fukui M."/>
        </authorList>
    </citation>
    <scope>NUCLEOTIDE SEQUENCE [LARGE SCALE GENOMIC DNA]</scope>
    <source>
        <strain evidence="7">Tokyo 01</strain>
    </source>
</reference>
<dbReference type="CDD" id="cd02070">
    <property type="entry name" value="corrinoid_protein_B12-BD"/>
    <property type="match status" value="1"/>
</dbReference>
<dbReference type="InterPro" id="IPR036594">
    <property type="entry name" value="Meth_synthase_dom"/>
</dbReference>
<feature type="domain" description="B12-binding N-terminal" evidence="5">
    <location>
        <begin position="1"/>
        <end position="87"/>
    </location>
</feature>
<sequence length="208" mass="21364">MAINDIFQAVLTFDEAKVKELTQAEVDAGSDIDSVLNDGLISAMDEVGAKFSAGELFVPEMLMAAQAMKGGLEILKPLLGSGATESKGTVVIGTVKGDLHDIGKNLVSMMMEGAGFNVVDLGVDVDAEKFVQAAKDNNAAVVALSALLTTTMPAMEATVNAIKEAGISAKTIIGGAPVTQAFADQINADGYSDDAPSAVELARKLMAA</sequence>
<organism evidence="6 7">
    <name type="scientific">Desulfonema ishimotonii</name>
    <dbReference type="NCBI Taxonomy" id="45657"/>
    <lineage>
        <taxon>Bacteria</taxon>
        <taxon>Pseudomonadati</taxon>
        <taxon>Thermodesulfobacteriota</taxon>
        <taxon>Desulfobacteria</taxon>
        <taxon>Desulfobacterales</taxon>
        <taxon>Desulfococcaceae</taxon>
        <taxon>Desulfonema</taxon>
    </lineage>
</organism>
<evidence type="ECO:0000256" key="2">
    <source>
        <dbReference type="ARBA" id="ARBA00022723"/>
    </source>
</evidence>
<dbReference type="GO" id="GO:0050667">
    <property type="term" value="P:homocysteine metabolic process"/>
    <property type="evidence" value="ECO:0007669"/>
    <property type="project" value="TreeGrafter"/>
</dbReference>
<evidence type="ECO:0000256" key="3">
    <source>
        <dbReference type="ARBA" id="ARBA00023285"/>
    </source>
</evidence>
<dbReference type="PROSITE" id="PS51337">
    <property type="entry name" value="B12_BINDING_NTER"/>
    <property type="match status" value="1"/>
</dbReference>
<dbReference type="GO" id="GO:0008705">
    <property type="term" value="F:methionine synthase activity"/>
    <property type="evidence" value="ECO:0007669"/>
    <property type="project" value="TreeGrafter"/>
</dbReference>
<proteinExistence type="inferred from homology"/>
<dbReference type="Gene3D" id="1.10.1240.10">
    <property type="entry name" value="Methionine synthase domain"/>
    <property type="match status" value="1"/>
</dbReference>
<dbReference type="SUPFAM" id="SSF52242">
    <property type="entry name" value="Cobalamin (vitamin B12)-binding domain"/>
    <property type="match status" value="1"/>
</dbReference>
<protein>
    <submittedName>
        <fullName evidence="6">Methyltransferase</fullName>
    </submittedName>
</protein>
<dbReference type="Gene3D" id="3.40.50.280">
    <property type="entry name" value="Cobalamin-binding domain"/>
    <property type="match status" value="1"/>
</dbReference>
<dbReference type="InterPro" id="IPR036724">
    <property type="entry name" value="Cobalamin-bd_sf"/>
</dbReference>
<evidence type="ECO:0000313" key="7">
    <source>
        <dbReference type="Proteomes" id="UP000288096"/>
    </source>
</evidence>
<dbReference type="EMBL" id="BEXT01000001">
    <property type="protein sequence ID" value="GBC62255.1"/>
    <property type="molecule type" value="Genomic_DNA"/>
</dbReference>
<dbReference type="GO" id="GO:0046653">
    <property type="term" value="P:tetrahydrofolate metabolic process"/>
    <property type="evidence" value="ECO:0007669"/>
    <property type="project" value="TreeGrafter"/>
</dbReference>
<keyword evidence="3" id="KW-0170">Cobalt</keyword>
<dbReference type="SMART" id="SM01018">
    <property type="entry name" value="B12-binding_2"/>
    <property type="match status" value="1"/>
</dbReference>
<keyword evidence="6" id="KW-0808">Transferase</keyword>
<evidence type="ECO:0000313" key="6">
    <source>
        <dbReference type="EMBL" id="GBC62255.1"/>
    </source>
</evidence>
<dbReference type="InterPro" id="IPR006158">
    <property type="entry name" value="Cobalamin-bd"/>
</dbReference>
<dbReference type="RefSeq" id="WP_124329444.1">
    <property type="nucleotide sequence ID" value="NZ_BEXT01000001.1"/>
</dbReference>
<dbReference type="Pfam" id="PF02607">
    <property type="entry name" value="B12-binding_2"/>
    <property type="match status" value="1"/>
</dbReference>
<comment type="caution">
    <text evidence="6">The sequence shown here is derived from an EMBL/GenBank/DDBJ whole genome shotgun (WGS) entry which is preliminary data.</text>
</comment>
<evidence type="ECO:0000259" key="4">
    <source>
        <dbReference type="PROSITE" id="PS51332"/>
    </source>
</evidence>